<feature type="transmembrane region" description="Helical" evidence="6">
    <location>
        <begin position="143"/>
        <end position="165"/>
    </location>
</feature>
<feature type="transmembrane region" description="Helical" evidence="6">
    <location>
        <begin position="380"/>
        <end position="399"/>
    </location>
</feature>
<dbReference type="Pfam" id="PF01943">
    <property type="entry name" value="Polysacc_synt"/>
    <property type="match status" value="1"/>
</dbReference>
<dbReference type="InterPro" id="IPR050833">
    <property type="entry name" value="Poly_Biosynth_Transport"/>
</dbReference>
<keyword evidence="5 6" id="KW-0472">Membrane</keyword>
<keyword evidence="2" id="KW-1003">Cell membrane</keyword>
<evidence type="ECO:0000256" key="5">
    <source>
        <dbReference type="ARBA" id="ARBA00023136"/>
    </source>
</evidence>
<proteinExistence type="predicted"/>
<feature type="transmembrane region" description="Helical" evidence="6">
    <location>
        <begin position="354"/>
        <end position="374"/>
    </location>
</feature>
<sequence length="470" mass="52750">MSRYKKLLNNSIIFTIGNFGSKLINLFMVPLYTNVLTTSEYGTVDLIITTIGLLVPFFSLSLGHAALRFTIDATSIKDKQSIFNNISLHGLLASLILLLLYPLINSFSVFSEYGIYFVLLMILNLFNDLYSQFVRGVGLVKQYAINGIIMTLVTVSTNLLLLVVFDFGINGYIISLIIAVFISNLYLLFSISNIINLIPKFFDVNLYKEMLSFSIPIIPNTVMWWLINGSTRYFLLYFVGTAANGLFAVANKIPSIISMVTNIFMQAWQLSSFEEYNSSDKDKFYSTIFNGFSTILFIVGSGILVILKPALRILVEQTFYESWTIVPFLIIGVIYQSFSAFLGTNYTASKNTKGTFTTSLYGGVVSVVSSLVLIPTIGTIGAGISTALSFIIMFVLRYVDTKKFVTIDFDNRIFLGNNLILFVQIVLLFIFEGILLIVLELICFILLILINKSLLNTIYEIFVKRIIKAK</sequence>
<reference evidence="7 8" key="1">
    <citation type="submission" date="2022-08" db="EMBL/GenBank/DDBJ databases">
        <title>Aerococcaceae sp. nov isolated from spoiled eye mask.</title>
        <authorList>
            <person name="Zhou G."/>
            <person name="Xie X.-B."/>
            <person name="Shi Q.-S."/>
            <person name="Wang Y.-S."/>
            <person name="Wen X."/>
            <person name="Peng H."/>
            <person name="Yang X.-J."/>
            <person name="Tao H.-B."/>
            <person name="Huang X.-M."/>
        </authorList>
    </citation>
    <scope>NUCLEOTIDE SEQUENCE [LARGE SCALE GENOMIC DNA]</scope>
    <source>
        <strain evidence="8">DM20194951</strain>
    </source>
</reference>
<keyword evidence="8" id="KW-1185">Reference proteome</keyword>
<dbReference type="Proteomes" id="UP001315967">
    <property type="component" value="Chromosome"/>
</dbReference>
<evidence type="ECO:0000313" key="7">
    <source>
        <dbReference type="EMBL" id="UUX35237.1"/>
    </source>
</evidence>
<name>A0ABY5P908_9LACT</name>
<feature type="transmembrane region" description="Helical" evidence="6">
    <location>
        <begin position="323"/>
        <end position="342"/>
    </location>
</feature>
<evidence type="ECO:0000256" key="1">
    <source>
        <dbReference type="ARBA" id="ARBA00004651"/>
    </source>
</evidence>
<dbReference type="EMBL" id="CP102453">
    <property type="protein sequence ID" value="UUX35237.1"/>
    <property type="molecule type" value="Genomic_DNA"/>
</dbReference>
<dbReference type="RefSeq" id="WP_313794727.1">
    <property type="nucleotide sequence ID" value="NZ_CP102453.1"/>
</dbReference>
<evidence type="ECO:0000256" key="2">
    <source>
        <dbReference type="ARBA" id="ARBA00022475"/>
    </source>
</evidence>
<dbReference type="PANTHER" id="PTHR30250">
    <property type="entry name" value="PST FAMILY PREDICTED COLANIC ACID TRANSPORTER"/>
    <property type="match status" value="1"/>
</dbReference>
<accession>A0ABY5P908</accession>
<gene>
    <name evidence="7" type="ORF">NRE15_06230</name>
</gene>
<evidence type="ECO:0000256" key="6">
    <source>
        <dbReference type="SAM" id="Phobius"/>
    </source>
</evidence>
<dbReference type="InterPro" id="IPR002797">
    <property type="entry name" value="Polysacc_synth"/>
</dbReference>
<keyword evidence="3 6" id="KW-0812">Transmembrane</keyword>
<feature type="transmembrane region" description="Helical" evidence="6">
    <location>
        <begin position="12"/>
        <end position="32"/>
    </location>
</feature>
<organism evidence="7 8">
    <name type="scientific">Fundicoccus culcitae</name>
    <dbReference type="NCBI Taxonomy" id="2969821"/>
    <lineage>
        <taxon>Bacteria</taxon>
        <taxon>Bacillati</taxon>
        <taxon>Bacillota</taxon>
        <taxon>Bacilli</taxon>
        <taxon>Lactobacillales</taxon>
        <taxon>Aerococcaceae</taxon>
        <taxon>Fundicoccus</taxon>
    </lineage>
</organism>
<dbReference type="PANTHER" id="PTHR30250:SF11">
    <property type="entry name" value="O-ANTIGEN TRANSPORTER-RELATED"/>
    <property type="match status" value="1"/>
</dbReference>
<comment type="subcellular location">
    <subcellularLocation>
        <location evidence="1">Cell membrane</location>
        <topology evidence="1">Multi-pass membrane protein</topology>
    </subcellularLocation>
</comment>
<protein>
    <submittedName>
        <fullName evidence="7">Oligosaccharide flippase family protein</fullName>
    </submittedName>
</protein>
<feature type="transmembrane region" description="Helical" evidence="6">
    <location>
        <begin position="171"/>
        <end position="189"/>
    </location>
</feature>
<feature type="transmembrane region" description="Helical" evidence="6">
    <location>
        <begin position="44"/>
        <end position="70"/>
    </location>
</feature>
<feature type="transmembrane region" description="Helical" evidence="6">
    <location>
        <begin position="419"/>
        <end position="450"/>
    </location>
</feature>
<feature type="transmembrane region" description="Helical" evidence="6">
    <location>
        <begin position="82"/>
        <end position="101"/>
    </location>
</feature>
<evidence type="ECO:0000256" key="3">
    <source>
        <dbReference type="ARBA" id="ARBA00022692"/>
    </source>
</evidence>
<feature type="transmembrane region" description="Helical" evidence="6">
    <location>
        <begin position="288"/>
        <end position="311"/>
    </location>
</feature>
<keyword evidence="4 6" id="KW-1133">Transmembrane helix</keyword>
<evidence type="ECO:0000313" key="8">
    <source>
        <dbReference type="Proteomes" id="UP001315967"/>
    </source>
</evidence>
<feature type="transmembrane region" description="Helical" evidence="6">
    <location>
        <begin position="210"/>
        <end position="227"/>
    </location>
</feature>
<feature type="transmembrane region" description="Helical" evidence="6">
    <location>
        <begin position="113"/>
        <end position="131"/>
    </location>
</feature>
<evidence type="ECO:0000256" key="4">
    <source>
        <dbReference type="ARBA" id="ARBA00022989"/>
    </source>
</evidence>